<evidence type="ECO:0000313" key="2">
    <source>
        <dbReference type="Proteomes" id="UP000321291"/>
    </source>
</evidence>
<organism evidence="1 2">
    <name type="scientific">Arachidicoccus ginsenosidivorans</name>
    <dbReference type="NCBI Taxonomy" id="496057"/>
    <lineage>
        <taxon>Bacteria</taxon>
        <taxon>Pseudomonadati</taxon>
        <taxon>Bacteroidota</taxon>
        <taxon>Chitinophagia</taxon>
        <taxon>Chitinophagales</taxon>
        <taxon>Chitinophagaceae</taxon>
        <taxon>Arachidicoccus</taxon>
    </lineage>
</organism>
<protein>
    <submittedName>
        <fullName evidence="1">Uncharacterized protein</fullName>
    </submittedName>
</protein>
<dbReference type="AlphaFoldDB" id="A0A5B8VIH9"/>
<dbReference type="RefSeq" id="WP_146780101.1">
    <property type="nucleotide sequence ID" value="NZ_CP042434.1"/>
</dbReference>
<reference evidence="1 2" key="1">
    <citation type="journal article" date="2017" name="Int. J. Syst. Evol. Microbiol.">
        <title>Arachidicoccus ginsenosidivorans sp. nov., with ginsenoside-converting activity isolated from ginseng cultivating soil.</title>
        <authorList>
            <person name="Siddiqi M.Z."/>
            <person name="Aslam Z."/>
            <person name="Im W.T."/>
        </authorList>
    </citation>
    <scope>NUCLEOTIDE SEQUENCE [LARGE SCALE GENOMIC DNA]</scope>
    <source>
        <strain evidence="1 2">Gsoil 809</strain>
    </source>
</reference>
<dbReference type="KEGG" id="agi:FSB73_03265"/>
<keyword evidence="2" id="KW-1185">Reference proteome</keyword>
<proteinExistence type="predicted"/>
<gene>
    <name evidence="1" type="ORF">FSB73_03265</name>
</gene>
<sequence>MNQQDLMPQIQKGNPFFMTNIKTIFNYSALNYKKLEKHPTISIHKLPLNINDIHTKSLNNLIFKTNKSI</sequence>
<name>A0A5B8VIH9_9BACT</name>
<dbReference type="Proteomes" id="UP000321291">
    <property type="component" value="Chromosome"/>
</dbReference>
<dbReference type="EMBL" id="CP042434">
    <property type="protein sequence ID" value="QEC70841.1"/>
    <property type="molecule type" value="Genomic_DNA"/>
</dbReference>
<accession>A0A5B8VIH9</accession>
<evidence type="ECO:0000313" key="1">
    <source>
        <dbReference type="EMBL" id="QEC70841.1"/>
    </source>
</evidence>